<organism evidence="2 3">
    <name type="scientific">Venturia nashicola</name>
    <dbReference type="NCBI Taxonomy" id="86259"/>
    <lineage>
        <taxon>Eukaryota</taxon>
        <taxon>Fungi</taxon>
        <taxon>Dikarya</taxon>
        <taxon>Ascomycota</taxon>
        <taxon>Pezizomycotina</taxon>
        <taxon>Dothideomycetes</taxon>
        <taxon>Pleosporomycetidae</taxon>
        <taxon>Venturiales</taxon>
        <taxon>Venturiaceae</taxon>
        <taxon>Venturia</taxon>
    </lineage>
</organism>
<sequence>MEKECVQSILSSHEERLQDIWRVSKVMIAQQGQSRKVILHGYLESSVNEAMDITMHAIKGRYQGPNSPIIVEREIYFDAMSTIQNRTEEFFAQYEKGNEELRLSKVPESNDDVEATPTTTAQQDQTPPAPVECKYFPRNHHITGSRIEWTRSSILWQHESHLDMERTRIDATAPQALFCGRTKEEIKMHVTSVLGDIYTAATRAAFESDSFAWDLIACHNWVNEKIYLRQGQWMALVSHHLDYLVMKLRAETLIEEEREKFLRKTNNDWVEALKSFTWLEACDCVRNHNLPAEDGARGHIEWAQEEVDKLLESARTHIEYIKSIHKKDEAFPLWESELNDLFSELEVRAGNFVAEQEAMVQEATDREIQRRLQETRMHLFRSLMG</sequence>
<proteinExistence type="predicted"/>
<dbReference type="EMBL" id="SNSC02000001">
    <property type="protein sequence ID" value="TID27349.1"/>
    <property type="molecule type" value="Genomic_DNA"/>
</dbReference>
<dbReference type="AlphaFoldDB" id="A0A4Z1PMF6"/>
<protein>
    <submittedName>
        <fullName evidence="2">Uncharacterized protein</fullName>
    </submittedName>
</protein>
<evidence type="ECO:0000313" key="3">
    <source>
        <dbReference type="Proteomes" id="UP000298493"/>
    </source>
</evidence>
<evidence type="ECO:0000256" key="1">
    <source>
        <dbReference type="SAM" id="MobiDB-lite"/>
    </source>
</evidence>
<evidence type="ECO:0000313" key="2">
    <source>
        <dbReference type="EMBL" id="TID27349.1"/>
    </source>
</evidence>
<keyword evidence="3" id="KW-1185">Reference proteome</keyword>
<feature type="compositionally biased region" description="Low complexity" evidence="1">
    <location>
        <begin position="115"/>
        <end position="126"/>
    </location>
</feature>
<name>A0A4Z1PMF6_9PEZI</name>
<comment type="caution">
    <text evidence="2">The sequence shown here is derived from an EMBL/GenBank/DDBJ whole genome shotgun (WGS) entry which is preliminary data.</text>
</comment>
<reference evidence="2 3" key="1">
    <citation type="submission" date="2019-04" db="EMBL/GenBank/DDBJ databases">
        <title>High contiguity whole genome sequence and gene annotation resource for two Venturia nashicola isolates.</title>
        <authorList>
            <person name="Prokchorchik M."/>
            <person name="Won K."/>
            <person name="Lee Y."/>
            <person name="Choi E.D."/>
            <person name="Segonzac C."/>
            <person name="Sohn K.H."/>
        </authorList>
    </citation>
    <scope>NUCLEOTIDE SEQUENCE [LARGE SCALE GENOMIC DNA]</scope>
    <source>
        <strain evidence="2 3">PRI2</strain>
    </source>
</reference>
<feature type="region of interest" description="Disordered" evidence="1">
    <location>
        <begin position="101"/>
        <end position="130"/>
    </location>
</feature>
<dbReference type="Proteomes" id="UP000298493">
    <property type="component" value="Unassembled WGS sequence"/>
</dbReference>
<accession>A0A4Z1PMF6</accession>
<dbReference type="OrthoDB" id="10486906at2759"/>
<gene>
    <name evidence="2" type="ORF">E6O75_ATG00116</name>
</gene>